<dbReference type="EMBL" id="JAEHFL010000007">
    <property type="protein sequence ID" value="MBK3428053.1"/>
    <property type="molecule type" value="Genomic_DNA"/>
</dbReference>
<feature type="region of interest" description="Disordered" evidence="1">
    <location>
        <begin position="90"/>
        <end position="109"/>
    </location>
</feature>
<organism evidence="3 4">
    <name type="scientific">Corynebacterium tuberculostearicum</name>
    <dbReference type="NCBI Taxonomy" id="38304"/>
    <lineage>
        <taxon>Bacteria</taxon>
        <taxon>Bacillati</taxon>
        <taxon>Actinomycetota</taxon>
        <taxon>Actinomycetes</taxon>
        <taxon>Mycobacteriales</taxon>
        <taxon>Corynebacteriaceae</taxon>
        <taxon>Corynebacterium</taxon>
    </lineage>
</organism>
<accession>A0A8I1HRY2</accession>
<reference evidence="3 4" key="1">
    <citation type="submission" date="2020-12" db="EMBL/GenBank/DDBJ databases">
        <title>Draft genome sequence of the commensal strain Corynebacterium tuberculostearicum MFP09/CIP 102622 isolated from human skin.</title>
        <authorList>
            <person name="Boukerb A.M."/>
            <person name="Janvier X."/>
            <person name="Feuilloley M.G.J."/>
            <person name="Groboillot A."/>
        </authorList>
    </citation>
    <scope>NUCLEOTIDE SEQUENCE [LARGE SCALE GENOMIC DNA]</scope>
    <source>
        <strain evidence="3 4">CIP 102622</strain>
    </source>
</reference>
<dbReference type="Proteomes" id="UP000603369">
    <property type="component" value="Unassembled WGS sequence"/>
</dbReference>
<evidence type="ECO:0000256" key="1">
    <source>
        <dbReference type="SAM" id="MobiDB-lite"/>
    </source>
</evidence>
<feature type="signal peptide" evidence="2">
    <location>
        <begin position="1"/>
        <end position="17"/>
    </location>
</feature>
<sequence>MLLVSLCVILLALTAIAGGFKPREGGEIPTYDLSDDPVIEGEGLTFSFEGVGTRQQIIEPKELTVIKVKITNHLDRAFYPHKVLGTNPEGRFSKQSGEEFSVSRAGSHRGGSLLGPSLSAQYEIEKSGNDGFYLFDIVPTPNYRGFVNSTLQGEPLAKVHF</sequence>
<protein>
    <recommendedName>
        <fullName evidence="5">DUF4352 domain-containing protein</fullName>
    </recommendedName>
</protein>
<gene>
    <name evidence="3" type="ORF">JDP02_05925</name>
</gene>
<comment type="caution">
    <text evidence="3">The sequence shown here is derived from an EMBL/GenBank/DDBJ whole genome shotgun (WGS) entry which is preliminary data.</text>
</comment>
<feature type="chain" id="PRO_5039490067" description="DUF4352 domain-containing protein" evidence="2">
    <location>
        <begin position="18"/>
        <end position="161"/>
    </location>
</feature>
<evidence type="ECO:0000313" key="3">
    <source>
        <dbReference type="EMBL" id="MBK3428053.1"/>
    </source>
</evidence>
<proteinExistence type="predicted"/>
<evidence type="ECO:0008006" key="5">
    <source>
        <dbReference type="Google" id="ProtNLM"/>
    </source>
</evidence>
<dbReference type="RefSeq" id="WP_200435765.1">
    <property type="nucleotide sequence ID" value="NZ_JAEHFL010000007.1"/>
</dbReference>
<evidence type="ECO:0000313" key="4">
    <source>
        <dbReference type="Proteomes" id="UP000603369"/>
    </source>
</evidence>
<keyword evidence="2" id="KW-0732">Signal</keyword>
<keyword evidence="4" id="KW-1185">Reference proteome</keyword>
<name>A0A8I1HRY2_9CORY</name>
<evidence type="ECO:0000256" key="2">
    <source>
        <dbReference type="SAM" id="SignalP"/>
    </source>
</evidence>
<dbReference type="AlphaFoldDB" id="A0A8I1HRY2"/>